<dbReference type="AlphaFoldDB" id="A0A8G0PAM6"/>
<dbReference type="InterPro" id="IPR031469">
    <property type="entry name" value="SesB_dom"/>
</dbReference>
<gene>
    <name evidence="4" type="ORF">H0G86_001587</name>
</gene>
<protein>
    <recommendedName>
        <fullName evidence="6">Prion-inhibition and propagation HeLo domain-containing protein</fullName>
    </recommendedName>
</protein>
<accession>A0A8G0PAM6</accession>
<dbReference type="EMBL" id="CP075864">
    <property type="protein sequence ID" value="QYS94246.1"/>
    <property type="molecule type" value="Genomic_DNA"/>
</dbReference>
<dbReference type="Pfam" id="PF17046">
    <property type="entry name" value="Ses_B"/>
    <property type="match status" value="1"/>
</dbReference>
<feature type="domain" description="Prion-inhibition and propagation HeLo" evidence="1">
    <location>
        <begin position="279"/>
        <end position="464"/>
    </location>
</feature>
<evidence type="ECO:0000313" key="5">
    <source>
        <dbReference type="Proteomes" id="UP000826661"/>
    </source>
</evidence>
<feature type="domain" description="Fungal death-pathway protein SesB" evidence="2">
    <location>
        <begin position="490"/>
        <end position="517"/>
    </location>
</feature>
<proteinExistence type="predicted"/>
<evidence type="ECO:0000313" key="4">
    <source>
        <dbReference type="EMBL" id="QYS94246.1"/>
    </source>
</evidence>
<feature type="domain" description="Fungal STAND N-terminal Goodbye" evidence="3">
    <location>
        <begin position="19"/>
        <end position="139"/>
    </location>
</feature>
<name>A0A8G0PAM6_9HYPO</name>
<sequence length="523" mass="58931">MDTTTGNGTEPALDLTQLWLNAVADYEKKTKKSLQGTRTTNNMQLMMEDIESGFQEFRHDRSKLDRMRNVFKDNLRLIQKVVSTVEVAGSVTSTFSSTMPASVVSTAFGQVMQSFTSMSADYDKIIGFFDFTHRFLDKLSMIEDTIPQQKSLQLCIARVFSGMLTICSVAQEYAEKKRLKKWFSNLIDGSDRTLSVAVKDMEDAVNELNQTVGLATFQSAKMLNEVIRQMNENIDERMDAIKLDTEAIIEQNTELKSKQDAMIEMQRGLLEKLNEPSRLFNTTVQSFGYVHMGANFGRTFRASLLKFDVVRLRLARWGHSAGLVSSDGVKSFQATKLAFKNREQIQNLLDQILELFADARVASKKFEKRNGNSAMPALDPAEELDGVSALLHQKMQDLVEKRQGKLELEQSEWTLYEEKKFSRLIEDISELVDDLIDLFPGIQEEQRRLCEEEVSEMSTNKGMLLLLKDIAASQDKLLSDTAAKAIKPITTYTNSVVFSGSHNSGLQIGNNSGSISGINFGRW</sequence>
<dbReference type="InterPro" id="IPR029498">
    <property type="entry name" value="HeLo_dom"/>
</dbReference>
<dbReference type="PANTHER" id="PTHR37542:SF3">
    <property type="entry name" value="PRION-INHIBITION AND PROPAGATION HELO DOMAIN-CONTAINING PROTEIN"/>
    <property type="match status" value="1"/>
</dbReference>
<dbReference type="Pfam" id="PF17109">
    <property type="entry name" value="Goodbye"/>
    <property type="match status" value="1"/>
</dbReference>
<evidence type="ECO:0000259" key="1">
    <source>
        <dbReference type="Pfam" id="PF14479"/>
    </source>
</evidence>
<organism evidence="4 5">
    <name type="scientific">Trichoderma simmonsii</name>
    <dbReference type="NCBI Taxonomy" id="1491479"/>
    <lineage>
        <taxon>Eukaryota</taxon>
        <taxon>Fungi</taxon>
        <taxon>Dikarya</taxon>
        <taxon>Ascomycota</taxon>
        <taxon>Pezizomycotina</taxon>
        <taxon>Sordariomycetes</taxon>
        <taxon>Hypocreomycetidae</taxon>
        <taxon>Hypocreales</taxon>
        <taxon>Hypocreaceae</taxon>
        <taxon>Trichoderma</taxon>
    </lineage>
</organism>
<dbReference type="InterPro" id="IPR031350">
    <property type="entry name" value="Goodbye_dom"/>
</dbReference>
<evidence type="ECO:0008006" key="6">
    <source>
        <dbReference type="Google" id="ProtNLM"/>
    </source>
</evidence>
<dbReference type="Pfam" id="PF14479">
    <property type="entry name" value="HeLo"/>
    <property type="match status" value="1"/>
</dbReference>
<dbReference type="PANTHER" id="PTHR37542">
    <property type="entry name" value="HELO DOMAIN-CONTAINING PROTEIN-RELATED"/>
    <property type="match status" value="1"/>
</dbReference>
<dbReference type="Gene3D" id="1.20.120.1020">
    <property type="entry name" value="Prion-inhibition and propagation, HeLo domain"/>
    <property type="match status" value="1"/>
</dbReference>
<reference evidence="4 5" key="1">
    <citation type="journal article" date="2021" name="BMC Genomics">
        <title>Telomere-to-telomere genome assembly of asparaginase-producing Trichoderma simmonsii.</title>
        <authorList>
            <person name="Chung D."/>
            <person name="Kwon Y.M."/>
            <person name="Yang Y."/>
        </authorList>
    </citation>
    <scope>NUCLEOTIDE SEQUENCE [LARGE SCALE GENOMIC DNA]</scope>
    <source>
        <strain evidence="4 5">GH-Sj1</strain>
    </source>
</reference>
<evidence type="ECO:0000259" key="3">
    <source>
        <dbReference type="Pfam" id="PF17109"/>
    </source>
</evidence>
<dbReference type="Proteomes" id="UP000826661">
    <property type="component" value="Chromosome I"/>
</dbReference>
<evidence type="ECO:0000259" key="2">
    <source>
        <dbReference type="Pfam" id="PF17046"/>
    </source>
</evidence>
<keyword evidence="5" id="KW-1185">Reference proteome</keyword>
<dbReference type="InterPro" id="IPR038305">
    <property type="entry name" value="HeLo_sf"/>
</dbReference>